<evidence type="ECO:0008006" key="11">
    <source>
        <dbReference type="Google" id="ProtNLM"/>
    </source>
</evidence>
<protein>
    <recommendedName>
        <fullName evidence="11">Permease</fullName>
    </recommendedName>
</protein>
<evidence type="ECO:0000256" key="7">
    <source>
        <dbReference type="ARBA" id="ARBA00023136"/>
    </source>
</evidence>
<evidence type="ECO:0000256" key="5">
    <source>
        <dbReference type="ARBA" id="ARBA00022692"/>
    </source>
</evidence>
<dbReference type="AlphaFoldDB" id="A0A0N8GT65"/>
<dbReference type="Proteomes" id="UP000050277">
    <property type="component" value="Unassembled WGS sequence"/>
</dbReference>
<evidence type="ECO:0000256" key="1">
    <source>
        <dbReference type="ARBA" id="ARBA00004651"/>
    </source>
</evidence>
<dbReference type="GO" id="GO:0005886">
    <property type="term" value="C:plasma membrane"/>
    <property type="evidence" value="ECO:0007669"/>
    <property type="project" value="UniProtKB-SubCell"/>
</dbReference>
<keyword evidence="3" id="KW-0813">Transport</keyword>
<evidence type="ECO:0000256" key="3">
    <source>
        <dbReference type="ARBA" id="ARBA00022448"/>
    </source>
</evidence>
<comment type="similarity">
    <text evidence="2">Belongs to the autoinducer-2 exporter (AI-2E) (TC 2.A.86) family.</text>
</comment>
<evidence type="ECO:0000256" key="8">
    <source>
        <dbReference type="SAM" id="Phobius"/>
    </source>
</evidence>
<dbReference type="Pfam" id="PF01594">
    <property type="entry name" value="AI-2E_transport"/>
    <property type="match status" value="1"/>
</dbReference>
<organism evidence="9 10">
    <name type="scientific">Herpetosiphon geysericola</name>
    <dbReference type="NCBI Taxonomy" id="70996"/>
    <lineage>
        <taxon>Bacteria</taxon>
        <taxon>Bacillati</taxon>
        <taxon>Chloroflexota</taxon>
        <taxon>Chloroflexia</taxon>
        <taxon>Herpetosiphonales</taxon>
        <taxon>Herpetosiphonaceae</taxon>
        <taxon>Herpetosiphon</taxon>
    </lineage>
</organism>
<comment type="subcellular location">
    <subcellularLocation>
        <location evidence="1">Cell membrane</location>
        <topology evidence="1">Multi-pass membrane protein</topology>
    </subcellularLocation>
</comment>
<evidence type="ECO:0000256" key="2">
    <source>
        <dbReference type="ARBA" id="ARBA00009773"/>
    </source>
</evidence>
<keyword evidence="6 8" id="KW-1133">Transmembrane helix</keyword>
<dbReference type="InterPro" id="IPR002549">
    <property type="entry name" value="AI-2E-like"/>
</dbReference>
<gene>
    <name evidence="9" type="ORF">SE18_03585</name>
</gene>
<feature type="transmembrane region" description="Helical" evidence="8">
    <location>
        <begin position="224"/>
        <end position="252"/>
    </location>
</feature>
<dbReference type="EMBL" id="LGKP01000007">
    <property type="protein sequence ID" value="KPL91234.1"/>
    <property type="molecule type" value="Genomic_DNA"/>
</dbReference>
<sequence length="425" mass="46039">MDELSLTLARWTTRRVMTATLVVLAMIGLAFVIVNFYSVFVVAFIAFVLSTAIRPLVQLLQRLKIAPQLGVIIAYLLLLGLLIGVVVLLAPLITEQITAITAKIPEYYHDARQFLVSSRSSFIRNLAARLPLEAPLSLSGVAPAETNQQQTDVAVTQLISVLENTGISLFVVIATLLLGFYWTLDGDRVLRTLLQLVAVEKRENWRSLIAEIQAKMGAFIRGQLILDLSIGALSTAAYLLIGIDYAIVLGILAGLLETIPILGPVLGAVPPLLITLAQGDVTAFTWVIVATVVIQQIEGTFLVPKVMDRAVGVNAVLTLVAFAAFSATLGLAGGILAVPLAAIVQIIFTRLVFNQSESSANVTRRDRFGVLHYESQQLLQALQRHNRADENEDEANIVFDDQLEHVVVDLDGMLAAINSSEELAA</sequence>
<reference evidence="9 10" key="1">
    <citation type="submission" date="2015-07" db="EMBL/GenBank/DDBJ databases">
        <title>Whole genome sequence of Herpetosiphon geysericola DSM 7119.</title>
        <authorList>
            <person name="Hemp J."/>
            <person name="Ward L.M."/>
            <person name="Pace L.A."/>
            <person name="Fischer W.W."/>
        </authorList>
    </citation>
    <scope>NUCLEOTIDE SEQUENCE [LARGE SCALE GENOMIC DNA]</scope>
    <source>
        <strain evidence="9 10">DSM 7119</strain>
    </source>
</reference>
<dbReference type="STRING" id="70996.SE18_03585"/>
<dbReference type="RefSeq" id="WP_054533049.1">
    <property type="nucleotide sequence ID" value="NZ_LGKP01000007.1"/>
</dbReference>
<feature type="transmembrane region" description="Helical" evidence="8">
    <location>
        <begin position="272"/>
        <end position="294"/>
    </location>
</feature>
<keyword evidence="7 8" id="KW-0472">Membrane</keyword>
<dbReference type="OrthoDB" id="9793390at2"/>
<dbReference type="PANTHER" id="PTHR21716:SF53">
    <property type="entry name" value="PERMEASE PERM-RELATED"/>
    <property type="match status" value="1"/>
</dbReference>
<comment type="caution">
    <text evidence="9">The sequence shown here is derived from an EMBL/GenBank/DDBJ whole genome shotgun (WGS) entry which is preliminary data.</text>
</comment>
<keyword evidence="5 8" id="KW-0812">Transmembrane</keyword>
<evidence type="ECO:0000313" key="10">
    <source>
        <dbReference type="Proteomes" id="UP000050277"/>
    </source>
</evidence>
<evidence type="ECO:0000256" key="6">
    <source>
        <dbReference type="ARBA" id="ARBA00022989"/>
    </source>
</evidence>
<accession>A0A0N8GT65</accession>
<feature type="transmembrane region" description="Helical" evidence="8">
    <location>
        <begin position="16"/>
        <end position="34"/>
    </location>
</feature>
<evidence type="ECO:0000256" key="4">
    <source>
        <dbReference type="ARBA" id="ARBA00022475"/>
    </source>
</evidence>
<feature type="transmembrane region" description="Helical" evidence="8">
    <location>
        <begin position="166"/>
        <end position="184"/>
    </location>
</feature>
<keyword evidence="4" id="KW-1003">Cell membrane</keyword>
<feature type="transmembrane region" description="Helical" evidence="8">
    <location>
        <begin position="69"/>
        <end position="93"/>
    </location>
</feature>
<dbReference type="PANTHER" id="PTHR21716">
    <property type="entry name" value="TRANSMEMBRANE PROTEIN"/>
    <property type="match status" value="1"/>
</dbReference>
<name>A0A0N8GT65_9CHLR</name>
<proteinExistence type="inferred from homology"/>
<dbReference type="GO" id="GO:0055085">
    <property type="term" value="P:transmembrane transport"/>
    <property type="evidence" value="ECO:0007669"/>
    <property type="project" value="TreeGrafter"/>
</dbReference>
<keyword evidence="10" id="KW-1185">Reference proteome</keyword>
<evidence type="ECO:0000313" key="9">
    <source>
        <dbReference type="EMBL" id="KPL91234.1"/>
    </source>
</evidence>